<sequence>MCAMFTNGNRNRPSLLLFFVLYILALSGVICLASAALGNDTLPLPQQPTVALNTDQKPIRLPSETATPEPEILPAFLDALDVLQTNFFEPWQGIWPTAIDWTAAVLGTYVSAALTTISKSSKGKSNLNENLINRYFSQLVASYFGQDTFALRQEAYDDMLWVVLGWLESIKFINVHSALHYSTEPWYGTMWTPVFAHRARLFWDLASRGWNTSLCSGGMIWSPYLEPYKNAITNELYVTASISMYLFFPGDNNTAPFAVPPVPSPAPTGNPPGRPRDPKYLAAAIKGYKWLKDSNMTDLNGLYVDGYHVSGWKKNSTTGNTRCDMRNEMVYTYNQGVLLSGQRGLYEATGSESYLKDGHALVRNVIAATGWDLKSQSHRHGKSDGSAIRQGLGKWYGLGRQGVLEEACDASGSCSQDGQTFKGIFFHHLALLCAQLPDRLTLLDEGFASSAYQTAAQDIGVNEKVRNYHSEQCDRYGPWIKHNAKSALHTRNEIGEFGMWWNALRGDRFRDGDDMVQLPDDAVDYRNLGVPDDWKGSAVGKKIENMISASVVSLEHSEEVMGGEQDTFNEERGVGVLDLNDRGRGRTVETQGGGLSVLRALWEVVDRKGR</sequence>
<gene>
    <name evidence="1" type="ORF">BP5553_08775</name>
</gene>
<dbReference type="OrthoDB" id="4104179at2759"/>
<dbReference type="Pfam" id="PF03663">
    <property type="entry name" value="Glyco_hydro_76"/>
    <property type="match status" value="1"/>
</dbReference>
<comment type="caution">
    <text evidence="1">The sequence shown here is derived from an EMBL/GenBank/DDBJ whole genome shotgun (WGS) entry which is preliminary data.</text>
</comment>
<evidence type="ECO:0000313" key="1">
    <source>
        <dbReference type="EMBL" id="RDL33336.1"/>
    </source>
</evidence>
<dbReference type="InterPro" id="IPR008928">
    <property type="entry name" value="6-hairpin_glycosidase_sf"/>
</dbReference>
<dbReference type="GeneID" id="43601624"/>
<dbReference type="AlphaFoldDB" id="A0A370TF71"/>
<dbReference type="PANTHER" id="PTHR47791">
    <property type="entry name" value="MEIOTICALLY UP-REGULATED GENE 191 PROTEIN"/>
    <property type="match status" value="1"/>
</dbReference>
<dbReference type="EMBL" id="NPIC01000009">
    <property type="protein sequence ID" value="RDL33336.1"/>
    <property type="molecule type" value="Genomic_DNA"/>
</dbReference>
<dbReference type="Gene3D" id="1.50.10.20">
    <property type="match status" value="1"/>
</dbReference>
<dbReference type="GO" id="GO:0005975">
    <property type="term" value="P:carbohydrate metabolic process"/>
    <property type="evidence" value="ECO:0007669"/>
    <property type="project" value="InterPro"/>
</dbReference>
<keyword evidence="1" id="KW-0378">Hydrolase</keyword>
<dbReference type="STRING" id="2656787.A0A370TF71"/>
<name>A0A370TF71_9HELO</name>
<accession>A0A370TF71</accession>
<dbReference type="InterPro" id="IPR005198">
    <property type="entry name" value="Glyco_hydro_76"/>
</dbReference>
<dbReference type="GO" id="GO:0016798">
    <property type="term" value="F:hydrolase activity, acting on glycosyl bonds"/>
    <property type="evidence" value="ECO:0007669"/>
    <property type="project" value="UniProtKB-KW"/>
</dbReference>
<keyword evidence="2" id="KW-1185">Reference proteome</keyword>
<reference evidence="1 2" key="1">
    <citation type="journal article" date="2018" name="IMA Fungus">
        <title>IMA Genome-F 9: Draft genome sequence of Annulohypoxylon stygium, Aspergillus mulundensis, Berkeleyomyces basicola (syn. Thielaviopsis basicola), Ceratocystis smalleyi, two Cercospora beticola strains, Coleophoma cylindrospora, Fusarium fracticaudum, Phialophora cf. hyalina, and Morchella septimelata.</title>
        <authorList>
            <person name="Wingfield B.D."/>
            <person name="Bills G.F."/>
            <person name="Dong Y."/>
            <person name="Huang W."/>
            <person name="Nel W.J."/>
            <person name="Swalarsk-Parry B.S."/>
            <person name="Vaghefi N."/>
            <person name="Wilken P.M."/>
            <person name="An Z."/>
            <person name="de Beer Z.W."/>
            <person name="De Vos L."/>
            <person name="Chen L."/>
            <person name="Duong T.A."/>
            <person name="Gao Y."/>
            <person name="Hammerbacher A."/>
            <person name="Kikkert J.R."/>
            <person name="Li Y."/>
            <person name="Li H."/>
            <person name="Li K."/>
            <person name="Li Q."/>
            <person name="Liu X."/>
            <person name="Ma X."/>
            <person name="Naidoo K."/>
            <person name="Pethybridge S.J."/>
            <person name="Sun J."/>
            <person name="Steenkamp E.T."/>
            <person name="van der Nest M.A."/>
            <person name="van Wyk S."/>
            <person name="Wingfield M.J."/>
            <person name="Xiong C."/>
            <person name="Yue Q."/>
            <person name="Zhang X."/>
        </authorList>
    </citation>
    <scope>NUCLEOTIDE SEQUENCE [LARGE SCALE GENOMIC DNA]</scope>
    <source>
        <strain evidence="1 2">BP 5553</strain>
    </source>
</reference>
<dbReference type="Proteomes" id="UP000254866">
    <property type="component" value="Unassembled WGS sequence"/>
</dbReference>
<dbReference type="PANTHER" id="PTHR47791:SF2">
    <property type="entry name" value="ENDO MANNANASE, GH76 FAMILY (EUROFUNG)"/>
    <property type="match status" value="1"/>
</dbReference>
<evidence type="ECO:0000313" key="2">
    <source>
        <dbReference type="Proteomes" id="UP000254866"/>
    </source>
</evidence>
<proteinExistence type="predicted"/>
<dbReference type="SUPFAM" id="SSF48208">
    <property type="entry name" value="Six-hairpin glycosidases"/>
    <property type="match status" value="1"/>
</dbReference>
<dbReference type="RefSeq" id="XP_031866829.1">
    <property type="nucleotide sequence ID" value="XM_032017398.1"/>
</dbReference>
<keyword evidence="1" id="KW-0326">Glycosidase</keyword>
<dbReference type="InterPro" id="IPR053169">
    <property type="entry name" value="MUG_Protein"/>
</dbReference>
<organism evidence="1 2">
    <name type="scientific">Venustampulla echinocandica</name>
    <dbReference type="NCBI Taxonomy" id="2656787"/>
    <lineage>
        <taxon>Eukaryota</taxon>
        <taxon>Fungi</taxon>
        <taxon>Dikarya</taxon>
        <taxon>Ascomycota</taxon>
        <taxon>Pezizomycotina</taxon>
        <taxon>Leotiomycetes</taxon>
        <taxon>Helotiales</taxon>
        <taxon>Pleuroascaceae</taxon>
        <taxon>Venustampulla</taxon>
    </lineage>
</organism>
<protein>
    <submittedName>
        <fullName evidence="1">Six-hairpin glycosidase</fullName>
    </submittedName>
</protein>